<reference evidence="6 7" key="1">
    <citation type="submission" date="2019-07" db="EMBL/GenBank/DDBJ databases">
        <authorList>
            <person name="Zhu P."/>
        </authorList>
    </citation>
    <scope>NUCLEOTIDE SEQUENCE [LARGE SCALE GENOMIC DNA]</scope>
    <source>
        <strain evidence="6 7">SSL-25</strain>
    </source>
</reference>
<proteinExistence type="predicted"/>
<dbReference type="InterPro" id="IPR009057">
    <property type="entry name" value="Homeodomain-like_sf"/>
</dbReference>
<dbReference type="PROSITE" id="PS01124">
    <property type="entry name" value="HTH_ARAC_FAMILY_2"/>
    <property type="match status" value="1"/>
</dbReference>
<evidence type="ECO:0000256" key="3">
    <source>
        <dbReference type="ARBA" id="ARBA00023163"/>
    </source>
</evidence>
<keyword evidence="2" id="KW-0238">DNA-binding</keyword>
<evidence type="ECO:0000256" key="1">
    <source>
        <dbReference type="ARBA" id="ARBA00023015"/>
    </source>
</evidence>
<dbReference type="PANTHER" id="PTHR47894">
    <property type="entry name" value="HTH-TYPE TRANSCRIPTIONAL REGULATOR GADX"/>
    <property type="match status" value="1"/>
</dbReference>
<keyword evidence="1" id="KW-0805">Transcription regulation</keyword>
<dbReference type="SMART" id="SM00342">
    <property type="entry name" value="HTH_ARAC"/>
    <property type="match status" value="1"/>
</dbReference>
<feature type="region of interest" description="Disordered" evidence="4">
    <location>
        <begin position="297"/>
        <end position="322"/>
    </location>
</feature>
<dbReference type="KEGG" id="sqz:FQU76_31740"/>
<feature type="domain" description="HTH araC/xylS-type" evidence="5">
    <location>
        <begin position="200"/>
        <end position="296"/>
    </location>
</feature>
<dbReference type="AlphaFoldDB" id="A0A5B8JKA7"/>
<dbReference type="OrthoDB" id="2559672at2"/>
<dbReference type="GO" id="GO:0000976">
    <property type="term" value="F:transcription cis-regulatory region binding"/>
    <property type="evidence" value="ECO:0007669"/>
    <property type="project" value="TreeGrafter"/>
</dbReference>
<gene>
    <name evidence="6" type="ORF">FQU76_31740</name>
</gene>
<protein>
    <submittedName>
        <fullName evidence="6">Helix-turn-helix transcriptional regulator</fullName>
    </submittedName>
</protein>
<dbReference type="Gene3D" id="1.10.10.60">
    <property type="entry name" value="Homeodomain-like"/>
    <property type="match status" value="1"/>
</dbReference>
<evidence type="ECO:0000313" key="7">
    <source>
        <dbReference type="Proteomes" id="UP000320580"/>
    </source>
</evidence>
<keyword evidence="7" id="KW-1185">Reference proteome</keyword>
<dbReference type="EMBL" id="CP042266">
    <property type="protein sequence ID" value="QDY80331.1"/>
    <property type="molecule type" value="Genomic_DNA"/>
</dbReference>
<dbReference type="PANTHER" id="PTHR47894:SF4">
    <property type="entry name" value="HTH-TYPE TRANSCRIPTIONAL REGULATOR GADX"/>
    <property type="match status" value="1"/>
</dbReference>
<dbReference type="RefSeq" id="WP_146483728.1">
    <property type="nucleotide sequence ID" value="NZ_CP042266.1"/>
</dbReference>
<keyword evidence="3" id="KW-0804">Transcription</keyword>
<organism evidence="6 7">
    <name type="scientific">Streptomyces qinzhouensis</name>
    <dbReference type="NCBI Taxonomy" id="2599401"/>
    <lineage>
        <taxon>Bacteria</taxon>
        <taxon>Bacillati</taxon>
        <taxon>Actinomycetota</taxon>
        <taxon>Actinomycetes</taxon>
        <taxon>Kitasatosporales</taxon>
        <taxon>Streptomycetaceae</taxon>
        <taxon>Streptomyces</taxon>
    </lineage>
</organism>
<dbReference type="SUPFAM" id="SSF46689">
    <property type="entry name" value="Homeodomain-like"/>
    <property type="match status" value="1"/>
</dbReference>
<feature type="compositionally biased region" description="Basic and acidic residues" evidence="4">
    <location>
        <begin position="312"/>
        <end position="322"/>
    </location>
</feature>
<dbReference type="InterPro" id="IPR018060">
    <property type="entry name" value="HTH_AraC"/>
</dbReference>
<dbReference type="Pfam" id="PF12833">
    <property type="entry name" value="HTH_18"/>
    <property type="match status" value="1"/>
</dbReference>
<dbReference type="GO" id="GO:0005829">
    <property type="term" value="C:cytosol"/>
    <property type="evidence" value="ECO:0007669"/>
    <property type="project" value="TreeGrafter"/>
</dbReference>
<sequence length="322" mass="34083">MEEYASARLLELVQRGLAAENIHVVAPVSGGALLPLAAKRAFLAVVVRDHGLLPLMRVGTTLSTAASDPAIAALLSANGPHDLFERWRRLERFTHSRHRVVIRQRGARHIVAEHAGPPGEPPDAAEDALVLGVLTALLSLCGARDVTVTAGGGAPVTVFSDGAFTAPPPGPGSGRWRFAWSRTEPRPRGRAADSGRDEVTRTRRLLAADPAHRWTLGELAAELGVPVRTLQRRLAGAGGFSGLLGTVRAETAAGLLMDGEHSVGVIGFACGYADQPHFTRHFKLRTAMTPAVYRSVFGQQSPGAPDVPGHVPGHESTDSRIP</sequence>
<dbReference type="InterPro" id="IPR018062">
    <property type="entry name" value="HTH_AraC-typ_CS"/>
</dbReference>
<accession>A0A5B8JKA7</accession>
<dbReference type="PROSITE" id="PS00041">
    <property type="entry name" value="HTH_ARAC_FAMILY_1"/>
    <property type="match status" value="1"/>
</dbReference>
<evidence type="ECO:0000256" key="2">
    <source>
        <dbReference type="ARBA" id="ARBA00023125"/>
    </source>
</evidence>
<evidence type="ECO:0000259" key="5">
    <source>
        <dbReference type="PROSITE" id="PS01124"/>
    </source>
</evidence>
<dbReference type="Proteomes" id="UP000320580">
    <property type="component" value="Chromosome"/>
</dbReference>
<evidence type="ECO:0000256" key="4">
    <source>
        <dbReference type="SAM" id="MobiDB-lite"/>
    </source>
</evidence>
<dbReference type="GO" id="GO:0003700">
    <property type="term" value="F:DNA-binding transcription factor activity"/>
    <property type="evidence" value="ECO:0007669"/>
    <property type="project" value="InterPro"/>
</dbReference>
<name>A0A5B8JKA7_9ACTN</name>
<evidence type="ECO:0000313" key="6">
    <source>
        <dbReference type="EMBL" id="QDY80331.1"/>
    </source>
</evidence>